<evidence type="ECO:0000313" key="2">
    <source>
        <dbReference type="EnsemblPlants" id="LPERR08G13080.1"/>
    </source>
</evidence>
<accession>A0A0D9X870</accession>
<feature type="region of interest" description="Disordered" evidence="1">
    <location>
        <begin position="1"/>
        <end position="22"/>
    </location>
</feature>
<dbReference type="AlphaFoldDB" id="A0A0D9X870"/>
<organism evidence="2 3">
    <name type="scientific">Leersia perrieri</name>
    <dbReference type="NCBI Taxonomy" id="77586"/>
    <lineage>
        <taxon>Eukaryota</taxon>
        <taxon>Viridiplantae</taxon>
        <taxon>Streptophyta</taxon>
        <taxon>Embryophyta</taxon>
        <taxon>Tracheophyta</taxon>
        <taxon>Spermatophyta</taxon>
        <taxon>Magnoliopsida</taxon>
        <taxon>Liliopsida</taxon>
        <taxon>Poales</taxon>
        <taxon>Poaceae</taxon>
        <taxon>BOP clade</taxon>
        <taxon>Oryzoideae</taxon>
        <taxon>Oryzeae</taxon>
        <taxon>Oryzinae</taxon>
        <taxon>Leersia</taxon>
    </lineage>
</organism>
<name>A0A0D9X870_9ORYZ</name>
<keyword evidence="3" id="KW-1185">Reference proteome</keyword>
<proteinExistence type="predicted"/>
<reference evidence="2 3" key="1">
    <citation type="submission" date="2012-08" db="EMBL/GenBank/DDBJ databases">
        <title>Oryza genome evolution.</title>
        <authorList>
            <person name="Wing R.A."/>
        </authorList>
    </citation>
    <scope>NUCLEOTIDE SEQUENCE</scope>
</reference>
<dbReference type="Proteomes" id="UP000032180">
    <property type="component" value="Chromosome 8"/>
</dbReference>
<protein>
    <submittedName>
        <fullName evidence="2">Uncharacterized protein</fullName>
    </submittedName>
</protein>
<evidence type="ECO:0000313" key="3">
    <source>
        <dbReference type="Proteomes" id="UP000032180"/>
    </source>
</evidence>
<evidence type="ECO:0000256" key="1">
    <source>
        <dbReference type="SAM" id="MobiDB-lite"/>
    </source>
</evidence>
<sequence>MGIRDPILDGGKEEGENDGYLPGDGQIDAGLLARLRLWLDEGGQGSGAAAWVGRFLWVVVDGDGGLGNNGFCSALSPPSRACVDPVVG</sequence>
<feature type="compositionally biased region" description="Basic and acidic residues" evidence="1">
    <location>
        <begin position="1"/>
        <end position="14"/>
    </location>
</feature>
<dbReference type="HOGENOM" id="CLU_2472336_0_0_1"/>
<reference evidence="2" key="3">
    <citation type="submission" date="2015-04" db="UniProtKB">
        <authorList>
            <consortium name="EnsemblPlants"/>
        </authorList>
    </citation>
    <scope>IDENTIFICATION</scope>
</reference>
<reference evidence="3" key="2">
    <citation type="submission" date="2013-12" db="EMBL/GenBank/DDBJ databases">
        <authorList>
            <person name="Yu Y."/>
            <person name="Lee S."/>
            <person name="de Baynast K."/>
            <person name="Wissotski M."/>
            <person name="Liu L."/>
            <person name="Talag J."/>
            <person name="Goicoechea J."/>
            <person name="Angelova A."/>
            <person name="Jetty R."/>
            <person name="Kudrna D."/>
            <person name="Golser W."/>
            <person name="Rivera L."/>
            <person name="Zhang J."/>
            <person name="Wing R."/>
        </authorList>
    </citation>
    <scope>NUCLEOTIDE SEQUENCE</scope>
</reference>
<dbReference type="EnsemblPlants" id="LPERR08G13080.1">
    <property type="protein sequence ID" value="LPERR08G13080.1"/>
    <property type="gene ID" value="LPERR08G13080"/>
</dbReference>
<dbReference type="Gramene" id="LPERR08G13080.1">
    <property type="protein sequence ID" value="LPERR08G13080.1"/>
    <property type="gene ID" value="LPERR08G13080"/>
</dbReference>